<dbReference type="PIRSF" id="PIRSF000114">
    <property type="entry name" value="Glycerol-3-P_dh"/>
    <property type="match status" value="1"/>
</dbReference>
<evidence type="ECO:0000256" key="2">
    <source>
        <dbReference type="ARBA" id="ARBA00022516"/>
    </source>
</evidence>
<evidence type="ECO:0000256" key="7">
    <source>
        <dbReference type="ARBA" id="ARBA00023209"/>
    </source>
</evidence>
<keyword evidence="8" id="KW-1208">Phospholipid metabolism</keyword>
<reference evidence="16" key="1">
    <citation type="submission" date="2020-10" db="EMBL/GenBank/DDBJ databases">
        <authorList>
            <person name="Gilroy R."/>
        </authorList>
    </citation>
    <scope>NUCLEOTIDE SEQUENCE</scope>
    <source>
        <strain evidence="16">CHK184-20233</strain>
    </source>
</reference>
<dbReference type="Gene3D" id="1.10.1040.10">
    <property type="entry name" value="N-(1-d-carboxylethyl)-l-norvaline Dehydrogenase, domain 2"/>
    <property type="match status" value="1"/>
</dbReference>
<accession>A0A9D1DUE1</accession>
<dbReference type="GO" id="GO:0005829">
    <property type="term" value="C:cytosol"/>
    <property type="evidence" value="ECO:0007669"/>
    <property type="project" value="TreeGrafter"/>
</dbReference>
<keyword evidence="5 11" id="KW-0520">NAD</keyword>
<dbReference type="InterPro" id="IPR011128">
    <property type="entry name" value="G3P_DH_NAD-dep_N"/>
</dbReference>
<evidence type="ECO:0000256" key="4">
    <source>
        <dbReference type="ARBA" id="ARBA00023002"/>
    </source>
</evidence>
<dbReference type="AlphaFoldDB" id="A0A9D1DUE1"/>
<evidence type="ECO:0000313" key="17">
    <source>
        <dbReference type="Proteomes" id="UP000824232"/>
    </source>
</evidence>
<dbReference type="InterPro" id="IPR006109">
    <property type="entry name" value="G3P_DH_NAD-dep_C"/>
</dbReference>
<keyword evidence="3" id="KW-0521">NADP</keyword>
<name>A0A9D1DUE1_9FIRM</name>
<gene>
    <name evidence="16" type="ORF">IAB38_03090</name>
</gene>
<dbReference type="PRINTS" id="PR00077">
    <property type="entry name" value="GPDHDRGNASE"/>
</dbReference>
<reference evidence="16" key="2">
    <citation type="journal article" date="2021" name="PeerJ">
        <title>Extensive microbial diversity within the chicken gut microbiome revealed by metagenomics and culture.</title>
        <authorList>
            <person name="Gilroy R."/>
            <person name="Ravi A."/>
            <person name="Getino M."/>
            <person name="Pursley I."/>
            <person name="Horton D.L."/>
            <person name="Alikhan N.F."/>
            <person name="Baker D."/>
            <person name="Gharbi K."/>
            <person name="Hall N."/>
            <person name="Watson M."/>
            <person name="Adriaenssens E.M."/>
            <person name="Foster-Nyarko E."/>
            <person name="Jarju S."/>
            <person name="Secka A."/>
            <person name="Antonio M."/>
            <person name="Oren A."/>
            <person name="Chaudhuri R.R."/>
            <person name="La Ragione R."/>
            <person name="Hildebrand F."/>
            <person name="Pallen M.J."/>
        </authorList>
    </citation>
    <scope>NUCLEOTIDE SEQUENCE</scope>
    <source>
        <strain evidence="16">CHK184-20233</strain>
    </source>
</reference>
<keyword evidence="7" id="KW-0594">Phospholipid biosynthesis</keyword>
<evidence type="ECO:0000256" key="8">
    <source>
        <dbReference type="ARBA" id="ARBA00023264"/>
    </source>
</evidence>
<proteinExistence type="inferred from homology"/>
<feature type="binding site" evidence="11">
    <location>
        <begin position="7"/>
        <end position="12"/>
    </location>
    <ligand>
        <name>NAD(+)</name>
        <dbReference type="ChEBI" id="CHEBI:57540"/>
    </ligand>
</feature>
<dbReference type="GO" id="GO:0046168">
    <property type="term" value="P:glycerol-3-phosphate catabolic process"/>
    <property type="evidence" value="ECO:0007669"/>
    <property type="project" value="InterPro"/>
</dbReference>
<evidence type="ECO:0000256" key="1">
    <source>
        <dbReference type="ARBA" id="ARBA00011009"/>
    </source>
</evidence>
<dbReference type="GO" id="GO:0005975">
    <property type="term" value="P:carbohydrate metabolic process"/>
    <property type="evidence" value="ECO:0007669"/>
    <property type="project" value="InterPro"/>
</dbReference>
<dbReference type="EMBL" id="DVHC01000031">
    <property type="protein sequence ID" value="HIR59014.1"/>
    <property type="molecule type" value="Genomic_DNA"/>
</dbReference>
<evidence type="ECO:0000313" key="16">
    <source>
        <dbReference type="EMBL" id="HIR59014.1"/>
    </source>
</evidence>
<dbReference type="EC" id="1.1.1.94" evidence="13"/>
<feature type="active site" description="Proton acceptor" evidence="9">
    <location>
        <position position="189"/>
    </location>
</feature>
<dbReference type="SUPFAM" id="SSF51735">
    <property type="entry name" value="NAD(P)-binding Rossmann-fold domains"/>
    <property type="match status" value="1"/>
</dbReference>
<evidence type="ECO:0000256" key="12">
    <source>
        <dbReference type="RuleBase" id="RU000437"/>
    </source>
</evidence>
<dbReference type="InterPro" id="IPR036291">
    <property type="entry name" value="NAD(P)-bd_dom_sf"/>
</dbReference>
<feature type="domain" description="Glycerol-3-phosphate dehydrogenase NAD-dependent N-terminal" evidence="14">
    <location>
        <begin position="2"/>
        <end position="158"/>
    </location>
</feature>
<dbReference type="InterPro" id="IPR013328">
    <property type="entry name" value="6PGD_dom2"/>
</dbReference>
<comment type="caution">
    <text evidence="16">The sequence shown here is derived from an EMBL/GenBank/DDBJ whole genome shotgun (WGS) entry which is preliminary data.</text>
</comment>
<dbReference type="Proteomes" id="UP000824232">
    <property type="component" value="Unassembled WGS sequence"/>
</dbReference>
<dbReference type="InterPro" id="IPR006168">
    <property type="entry name" value="G3P_DH_NAD-dep"/>
</dbReference>
<keyword evidence="4 12" id="KW-0560">Oxidoreductase</keyword>
<dbReference type="SUPFAM" id="SSF48179">
    <property type="entry name" value="6-phosphogluconate dehydrogenase C-terminal domain-like"/>
    <property type="match status" value="1"/>
</dbReference>
<feature type="binding site" evidence="10">
    <location>
        <position position="106"/>
    </location>
    <ligand>
        <name>substrate</name>
    </ligand>
</feature>
<comment type="similarity">
    <text evidence="1 12">Belongs to the NAD-dependent glycerol-3-phosphate dehydrogenase family.</text>
</comment>
<feature type="binding site" evidence="10">
    <location>
        <begin position="253"/>
        <end position="254"/>
    </location>
    <ligand>
        <name>substrate</name>
    </ligand>
</feature>
<evidence type="ECO:0000256" key="10">
    <source>
        <dbReference type="PIRSR" id="PIRSR000114-2"/>
    </source>
</evidence>
<dbReference type="InterPro" id="IPR008927">
    <property type="entry name" value="6-PGluconate_DH-like_C_sf"/>
</dbReference>
<organism evidence="16 17">
    <name type="scientific">Candidatus Onthousia excrementipullorum</name>
    <dbReference type="NCBI Taxonomy" id="2840884"/>
    <lineage>
        <taxon>Bacteria</taxon>
        <taxon>Bacillati</taxon>
        <taxon>Bacillota</taxon>
        <taxon>Bacilli</taxon>
        <taxon>Candidatus Onthousia</taxon>
    </lineage>
</organism>
<feature type="binding site" evidence="11">
    <location>
        <position position="138"/>
    </location>
    <ligand>
        <name>NAD(+)</name>
        <dbReference type="ChEBI" id="CHEBI:57540"/>
    </ligand>
</feature>
<evidence type="ECO:0000256" key="11">
    <source>
        <dbReference type="PIRSR" id="PIRSR000114-3"/>
    </source>
</evidence>
<keyword evidence="2" id="KW-0444">Lipid biosynthesis</keyword>
<dbReference type="Pfam" id="PF07479">
    <property type="entry name" value="NAD_Gly3P_dh_C"/>
    <property type="match status" value="1"/>
</dbReference>
<evidence type="ECO:0000256" key="9">
    <source>
        <dbReference type="PIRSR" id="PIRSR000114-1"/>
    </source>
</evidence>
<dbReference type="Pfam" id="PF01210">
    <property type="entry name" value="NAD_Gly3P_dh_N"/>
    <property type="match status" value="1"/>
</dbReference>
<dbReference type="GO" id="GO:0051287">
    <property type="term" value="F:NAD binding"/>
    <property type="evidence" value="ECO:0007669"/>
    <property type="project" value="InterPro"/>
</dbReference>
<evidence type="ECO:0000256" key="13">
    <source>
        <dbReference type="RuleBase" id="RU000439"/>
    </source>
</evidence>
<evidence type="ECO:0000256" key="5">
    <source>
        <dbReference type="ARBA" id="ARBA00023027"/>
    </source>
</evidence>
<evidence type="ECO:0000259" key="15">
    <source>
        <dbReference type="Pfam" id="PF07479"/>
    </source>
</evidence>
<dbReference type="GO" id="GO:0047952">
    <property type="term" value="F:glycerol-3-phosphate dehydrogenase [NAD(P)+] activity"/>
    <property type="evidence" value="ECO:0007669"/>
    <property type="project" value="UniProtKB-EC"/>
</dbReference>
<evidence type="ECO:0000256" key="3">
    <source>
        <dbReference type="ARBA" id="ARBA00022857"/>
    </source>
</evidence>
<dbReference type="PANTHER" id="PTHR11728:SF1">
    <property type="entry name" value="GLYCEROL-3-PHOSPHATE DEHYDROGENASE [NAD(+)] 2, CHLOROPLASTIC"/>
    <property type="match status" value="1"/>
</dbReference>
<evidence type="ECO:0000259" key="14">
    <source>
        <dbReference type="Pfam" id="PF01210"/>
    </source>
</evidence>
<feature type="domain" description="Glycerol-3-phosphate dehydrogenase NAD-dependent C-terminal" evidence="15">
    <location>
        <begin position="178"/>
        <end position="317"/>
    </location>
</feature>
<evidence type="ECO:0000256" key="6">
    <source>
        <dbReference type="ARBA" id="ARBA00023098"/>
    </source>
</evidence>
<dbReference type="GO" id="GO:0008654">
    <property type="term" value="P:phospholipid biosynthetic process"/>
    <property type="evidence" value="ECO:0007669"/>
    <property type="project" value="UniProtKB-KW"/>
</dbReference>
<sequence length="320" mass="35829">MQVTILGTGAFGLALGNLLHERSNADIIFWTAFEEEYLEITNNNTYDRVLTGIELASDLDVTMDLEKALNNSDLIIVAIPCNHVREVLTRIKDYLTDNSRVILVSKGLEKNTDFLMTEIYDELNLKGHVSYLAGPTFAKELIVNSKAGLTLGTKDEKTKELMLELFKDTNVEIEVIDDYIGLELYGVIKNVLAILMGSISSKYRGDSTNAYYLTKVYNFAKDLVTKLGGDSKTATCYGALGDILLTCNSKTSRNYSYGVLLYTNKEEADVYKKHYTVEGSIAINSLTKLLEKNNQTSEFLEKLTDYFNGKVSLDEVLELF</sequence>
<dbReference type="PANTHER" id="PTHR11728">
    <property type="entry name" value="GLYCEROL-3-PHOSPHATE DEHYDROGENASE"/>
    <property type="match status" value="1"/>
</dbReference>
<keyword evidence="6" id="KW-0443">Lipid metabolism</keyword>
<feature type="binding site" evidence="11">
    <location>
        <position position="253"/>
    </location>
    <ligand>
        <name>NAD(+)</name>
        <dbReference type="ChEBI" id="CHEBI:57540"/>
    </ligand>
</feature>
<dbReference type="Gene3D" id="3.40.50.720">
    <property type="entry name" value="NAD(P)-binding Rossmann-like Domain"/>
    <property type="match status" value="1"/>
</dbReference>
<comment type="catalytic activity">
    <reaction evidence="13">
        <text>sn-glycerol 3-phosphate + NADP(+) = dihydroxyacetone phosphate + NADPH + H(+)</text>
        <dbReference type="Rhea" id="RHEA:11096"/>
        <dbReference type="ChEBI" id="CHEBI:15378"/>
        <dbReference type="ChEBI" id="CHEBI:57597"/>
        <dbReference type="ChEBI" id="CHEBI:57642"/>
        <dbReference type="ChEBI" id="CHEBI:57783"/>
        <dbReference type="ChEBI" id="CHEBI:58349"/>
        <dbReference type="EC" id="1.1.1.94"/>
    </reaction>
</comment>
<protein>
    <recommendedName>
        <fullName evidence="13">Glycerol-3-phosphate dehydrogenase</fullName>
        <ecNumber evidence="13">1.1.1.94</ecNumber>
    </recommendedName>
</protein>